<dbReference type="Gene3D" id="1.25.10.10">
    <property type="entry name" value="Leucine-rich Repeat Variant"/>
    <property type="match status" value="1"/>
</dbReference>
<feature type="domain" description="MROH2B-like N-terminal HEAT-repeats" evidence="4">
    <location>
        <begin position="2"/>
        <end position="187"/>
    </location>
</feature>
<dbReference type="Pfam" id="PF23210">
    <property type="entry name" value="HEAT_Maestro_2"/>
    <property type="match status" value="1"/>
</dbReference>
<keyword evidence="1" id="KW-0677">Repeat</keyword>
<dbReference type="GeneID" id="108741469"/>
<evidence type="ECO:0000259" key="2">
    <source>
        <dbReference type="Pfam" id="PF21047"/>
    </source>
</evidence>
<dbReference type="InterPro" id="IPR045206">
    <property type="entry name" value="Maestro_heat-like_prot"/>
</dbReference>
<dbReference type="InterPro" id="IPR011989">
    <property type="entry name" value="ARM-like"/>
</dbReference>
<feature type="domain" description="Maestro-like HEAT-repeats" evidence="2">
    <location>
        <begin position="846"/>
        <end position="976"/>
    </location>
</feature>
<evidence type="ECO:0000313" key="6">
    <source>
        <dbReference type="RefSeq" id="XP_025833605.1"/>
    </source>
</evidence>
<dbReference type="GO" id="GO:0005737">
    <property type="term" value="C:cytoplasm"/>
    <property type="evidence" value="ECO:0007669"/>
    <property type="project" value="TreeGrafter"/>
</dbReference>
<feature type="non-terminal residue" evidence="6">
    <location>
        <position position="979"/>
    </location>
</feature>
<dbReference type="InterPro" id="IPR016024">
    <property type="entry name" value="ARM-type_fold"/>
</dbReference>
<dbReference type="AlphaFoldDB" id="A0A7F5RCD8"/>
<dbReference type="FunCoup" id="A0A7F5RCD8">
    <property type="interactions" value="1121"/>
</dbReference>
<evidence type="ECO:0000259" key="4">
    <source>
        <dbReference type="Pfam" id="PF23221"/>
    </source>
</evidence>
<dbReference type="PANTHER" id="PTHR23120">
    <property type="entry name" value="MAESTRO-RELATED HEAT DOMAIN-CONTAINING"/>
    <property type="match status" value="1"/>
</dbReference>
<evidence type="ECO:0000256" key="1">
    <source>
        <dbReference type="ARBA" id="ARBA00022737"/>
    </source>
</evidence>
<proteinExistence type="predicted"/>
<dbReference type="Pfam" id="PF23221">
    <property type="entry name" value="HEAT_MROH2B_1st"/>
    <property type="match status" value="1"/>
</dbReference>
<dbReference type="InterPro" id="IPR056282">
    <property type="entry name" value="MROH2B-like_N_HEAT"/>
</dbReference>
<dbReference type="KEGG" id="apln:108741469"/>
<organism evidence="5 6">
    <name type="scientific">Agrilus planipennis</name>
    <name type="common">Emerald ash borer</name>
    <name type="synonym">Agrilus marcopoli</name>
    <dbReference type="NCBI Taxonomy" id="224129"/>
    <lineage>
        <taxon>Eukaryota</taxon>
        <taxon>Metazoa</taxon>
        <taxon>Ecdysozoa</taxon>
        <taxon>Arthropoda</taxon>
        <taxon>Hexapoda</taxon>
        <taxon>Insecta</taxon>
        <taxon>Pterygota</taxon>
        <taxon>Neoptera</taxon>
        <taxon>Endopterygota</taxon>
        <taxon>Coleoptera</taxon>
        <taxon>Polyphaga</taxon>
        <taxon>Elateriformia</taxon>
        <taxon>Buprestoidea</taxon>
        <taxon>Buprestidae</taxon>
        <taxon>Agrilinae</taxon>
        <taxon>Agrilus</taxon>
    </lineage>
</organism>
<reference evidence="6" key="1">
    <citation type="submission" date="2025-08" db="UniProtKB">
        <authorList>
            <consortium name="RefSeq"/>
        </authorList>
    </citation>
    <scope>IDENTIFICATION</scope>
    <source>
        <tissue evidence="6">Entire body</tissue>
    </source>
</reference>
<protein>
    <submittedName>
        <fullName evidence="6">Maestro heat-like repeat-containing protein family member 1</fullName>
    </submittedName>
</protein>
<feature type="domain" description="MROH2B-like HEAT-repeats" evidence="3">
    <location>
        <begin position="199"/>
        <end position="780"/>
    </location>
</feature>
<dbReference type="RefSeq" id="XP_025833605.1">
    <property type="nucleotide sequence ID" value="XM_025977820.1"/>
</dbReference>
<dbReference type="Proteomes" id="UP000192223">
    <property type="component" value="Unplaced"/>
</dbReference>
<dbReference type="PANTHER" id="PTHR23120:SF0">
    <property type="entry name" value="MAESTRO HEAT-LIKE REPEAT FAMILY MEMBER 1"/>
    <property type="match status" value="1"/>
</dbReference>
<dbReference type="OrthoDB" id="1884734at2759"/>
<keyword evidence="5" id="KW-1185">Reference proteome</keyword>
<evidence type="ECO:0000313" key="5">
    <source>
        <dbReference type="Proteomes" id="UP000192223"/>
    </source>
</evidence>
<dbReference type="InParanoid" id="A0A7F5RCD8"/>
<sequence length="979" mass="110073">MSIIKYVTQEHMTHIDGDGVILLVNFCMNQITEQDEDAQKTASEVLVEVGKRHPVQIIEVLTKSLEDLCKDISENSTNVLHSVILVTLGSLAAANPYAVVPHMKQMFTLLLPLLGITRNETYNALAYAMGHFGDAVQEYLLNGDKVPDPTISKECFQMEINVIVDSLIAHLPNVRDPKEHLLALASILPIASGGNAYQYMQKLLPLVLIVCKKQKELFAAVQCLSSIIEILLPTNGFILEPHLNSLIGVLVDLVQPEQDYAQPQLVRAHNEALRCYENLSKHFTDCCVDHLFKLLKYPTNDKNRLKSLIIFNHIINSVDTVKNKIGNLLQILNDFLDNSSIAVKKMLLRTIVTLSCKNLLPKDAQLHYCNFMLRMCDCFTHEKLTASQEINSLKETAQNTLYLLSTTFPQLSDTLGSILLESMLQGNEHPIILRCLVPLASFKTEFWETPNIKVIVRCLIILGKPFPVARSQNALRFLQFIRPCESDFYKVVWDHQIPQMIKYLEQSQHIFNEADWLDHITNFLSMCLEAVQDEEFTNSVVYAIKTELDNNPKDDVELLLRLLAVTTCHLKNDQQVSSNLKSILKVVPPYNSSRLDACAKALGISSRIHWKSVMEELQLIRKDLLHKGHGTIMGIVSGHHRNDSSSSKIRILLLTAYSEICGNPVSPLLQVIEKDILDFAVTELANCKDVTVRSCCLTAIQSVAEAMHPDRNNLHVRMRNKNLVIQNVSSQLQLHCGPEFVQLFPQILSVLTALIKLPPGLDIEQRVQLLDCSVSTILKASGVYCKISEDKTNYGDLKLACFVYNSFTPLNLLVQEIFLQNPDHSTLDELVMLIKPWLSRKKPEQRLPALEILQSALFTYLENCQFVYVSGCLSHCGELVAGLIPRCLDVNKNIRSVALQSVKLSLCIAARHDGHAKEHEKIVSQKLKNSLDNIRTDESSLLCNLMIDIASAALNYVPRAQIPQLILGLIDCLVDTELQ</sequence>
<accession>A0A7F5RCD8</accession>
<name>A0A7F5RCD8_AGRPL</name>
<dbReference type="InterPro" id="IPR055408">
    <property type="entry name" value="HEAT_MROH2B-like"/>
</dbReference>
<gene>
    <name evidence="6" type="primary">LOC108741469</name>
</gene>
<dbReference type="Pfam" id="PF21047">
    <property type="entry name" value="HEAT_Maestro"/>
    <property type="match status" value="1"/>
</dbReference>
<dbReference type="InterPro" id="IPR048465">
    <property type="entry name" value="Maestro-like_HEAT"/>
</dbReference>
<dbReference type="SUPFAM" id="SSF48371">
    <property type="entry name" value="ARM repeat"/>
    <property type="match status" value="1"/>
</dbReference>
<evidence type="ECO:0000259" key="3">
    <source>
        <dbReference type="Pfam" id="PF23210"/>
    </source>
</evidence>